<dbReference type="Gene3D" id="2.30.30.140">
    <property type="match status" value="1"/>
</dbReference>
<comment type="caution">
    <text evidence="3">The sequence shown here is derived from an EMBL/GenBank/DDBJ whole genome shotgun (WGS) entry which is preliminary data.</text>
</comment>
<protein>
    <submittedName>
        <fullName evidence="3">DNA (Cytosine-5)-methyltransferase 3B</fullName>
    </submittedName>
</protein>
<evidence type="ECO:0000313" key="3">
    <source>
        <dbReference type="EMBL" id="TWW56076.1"/>
    </source>
</evidence>
<feature type="region of interest" description="Disordered" evidence="1">
    <location>
        <begin position="77"/>
        <end position="177"/>
    </location>
</feature>
<proteinExistence type="predicted"/>
<dbReference type="GO" id="GO:0005634">
    <property type="term" value="C:nucleus"/>
    <property type="evidence" value="ECO:0007669"/>
    <property type="project" value="TreeGrafter"/>
</dbReference>
<accession>A0A5C6MLR9</accession>
<evidence type="ECO:0000256" key="1">
    <source>
        <dbReference type="SAM" id="MobiDB-lite"/>
    </source>
</evidence>
<dbReference type="Pfam" id="PF00855">
    <property type="entry name" value="PWWP"/>
    <property type="match status" value="1"/>
</dbReference>
<keyword evidence="3" id="KW-0808">Transferase</keyword>
<evidence type="ECO:0000259" key="2">
    <source>
        <dbReference type="PROSITE" id="PS50812"/>
    </source>
</evidence>
<feature type="region of interest" description="Disordered" evidence="1">
    <location>
        <begin position="234"/>
        <end position="254"/>
    </location>
</feature>
<dbReference type="Gene3D" id="1.10.720.50">
    <property type="entry name" value="PWWP, helical domain"/>
    <property type="match status" value="1"/>
</dbReference>
<keyword evidence="3" id="KW-0489">Methyltransferase</keyword>
<dbReference type="GO" id="GO:0051718">
    <property type="term" value="F:DNA (cytosine-5-)-methyltransferase activity, acting on CpG substrates"/>
    <property type="evidence" value="ECO:0007669"/>
    <property type="project" value="TreeGrafter"/>
</dbReference>
<dbReference type="InterPro" id="IPR050390">
    <property type="entry name" value="C5-Methyltransferase"/>
</dbReference>
<organism evidence="3 4">
    <name type="scientific">Takifugu flavidus</name>
    <name type="common">sansaifugu</name>
    <dbReference type="NCBI Taxonomy" id="433684"/>
    <lineage>
        <taxon>Eukaryota</taxon>
        <taxon>Metazoa</taxon>
        <taxon>Chordata</taxon>
        <taxon>Craniata</taxon>
        <taxon>Vertebrata</taxon>
        <taxon>Euteleostomi</taxon>
        <taxon>Actinopterygii</taxon>
        <taxon>Neopterygii</taxon>
        <taxon>Teleostei</taxon>
        <taxon>Neoteleostei</taxon>
        <taxon>Acanthomorphata</taxon>
        <taxon>Eupercaria</taxon>
        <taxon>Tetraodontiformes</taxon>
        <taxon>Tetradontoidea</taxon>
        <taxon>Tetraodontidae</taxon>
        <taxon>Takifugu</taxon>
    </lineage>
</organism>
<dbReference type="PANTHER" id="PTHR23068">
    <property type="entry name" value="DNA CYTOSINE-5- -METHYLTRANSFERASE 3-RELATED"/>
    <property type="match status" value="1"/>
</dbReference>
<dbReference type="PROSITE" id="PS50812">
    <property type="entry name" value="PWWP"/>
    <property type="match status" value="1"/>
</dbReference>
<dbReference type="GO" id="GO:0000122">
    <property type="term" value="P:negative regulation of transcription by RNA polymerase II"/>
    <property type="evidence" value="ECO:0007669"/>
    <property type="project" value="TreeGrafter"/>
</dbReference>
<sequence length="356" mass="38455">MAPRLGKPTVCVLAGSLPLGHFLEGLFNETVELNEAGLDLNPPSRFEKQSGETLEQPTATAMPSNMYSSTIMEGTNNMSAAAPVNGDTPPVESLSENDRGVELTNEKSPLTAAEPPFPFGPKQNGDAASPQGDLTDVNQSLKGSRKRSRKRSEEETPWDAYREEKASGASQLGLRQMPQPRTIFQAGLTPNTNAKARRHSRKLEGAALLGGGPRGSPVLSGGAPEAPRLELIEQDSKDSAQSSSTSSSLEVQPEYNDNKGFGIGELVWGKIKGFSWWPGIVVTWRATGKRQASNGMRWLQWFGDGKFSEVSADKLDSITAFPKFFSQTSYTKLVSYRRAIFQALEAKPDGGAAHAR</sequence>
<feature type="region of interest" description="Disordered" evidence="1">
    <location>
        <begin position="205"/>
        <end position="224"/>
    </location>
</feature>
<gene>
    <name evidence="3" type="ORF">D4764_08G0000630</name>
</gene>
<dbReference type="AlphaFoldDB" id="A0A5C6MLR9"/>
<evidence type="ECO:0000313" key="4">
    <source>
        <dbReference type="Proteomes" id="UP000324091"/>
    </source>
</evidence>
<dbReference type="Proteomes" id="UP000324091">
    <property type="component" value="Chromosome 8"/>
</dbReference>
<feature type="domain" description="PWWP" evidence="2">
    <location>
        <begin position="263"/>
        <end position="321"/>
    </location>
</feature>
<dbReference type="EMBL" id="RHFK02000021">
    <property type="protein sequence ID" value="TWW56076.1"/>
    <property type="molecule type" value="Genomic_DNA"/>
</dbReference>
<dbReference type="FunFam" id="2.30.30.140:FF:000006">
    <property type="entry name" value="DNA (Cytosine-5)-methyltransferase 3B isoform 3"/>
    <property type="match status" value="1"/>
</dbReference>
<reference evidence="3 4" key="1">
    <citation type="submission" date="2019-04" db="EMBL/GenBank/DDBJ databases">
        <title>Chromosome genome assembly for Takifugu flavidus.</title>
        <authorList>
            <person name="Xiao S."/>
        </authorList>
    </citation>
    <scope>NUCLEOTIDE SEQUENCE [LARGE SCALE GENOMIC DNA]</scope>
    <source>
        <strain evidence="3">HTHZ2018</strain>
        <tissue evidence="3">Muscle</tissue>
    </source>
</reference>
<dbReference type="GO" id="GO:0003677">
    <property type="term" value="F:DNA binding"/>
    <property type="evidence" value="ECO:0007669"/>
    <property type="project" value="TreeGrafter"/>
</dbReference>
<feature type="compositionally biased region" description="Basic and acidic residues" evidence="1">
    <location>
        <begin position="96"/>
        <end position="105"/>
    </location>
</feature>
<dbReference type="PANTHER" id="PTHR23068:SF9">
    <property type="entry name" value="DNA (CYTOSINE-5)-METHYLTRANSFERASE 3B"/>
    <property type="match status" value="1"/>
</dbReference>
<name>A0A5C6MLR9_9TELE</name>
<dbReference type="SMART" id="SM00293">
    <property type="entry name" value="PWWP"/>
    <property type="match status" value="1"/>
</dbReference>
<feature type="compositionally biased region" description="Low complexity" evidence="1">
    <location>
        <begin position="239"/>
        <end position="248"/>
    </location>
</feature>
<dbReference type="GO" id="GO:0032259">
    <property type="term" value="P:methylation"/>
    <property type="evidence" value="ECO:0007669"/>
    <property type="project" value="UniProtKB-KW"/>
</dbReference>
<keyword evidence="4" id="KW-1185">Reference proteome</keyword>
<dbReference type="SUPFAM" id="SSF63748">
    <property type="entry name" value="Tudor/PWWP/MBT"/>
    <property type="match status" value="1"/>
</dbReference>
<dbReference type="InterPro" id="IPR000313">
    <property type="entry name" value="PWWP_dom"/>
</dbReference>